<keyword evidence="1" id="KW-0472">Membrane</keyword>
<proteinExistence type="predicted"/>
<dbReference type="OrthoDB" id="3365917at2759"/>
<evidence type="ECO:0000313" key="3">
    <source>
        <dbReference type="Proteomes" id="UP000294933"/>
    </source>
</evidence>
<keyword evidence="3" id="KW-1185">Reference proteome</keyword>
<evidence type="ECO:0000256" key="1">
    <source>
        <dbReference type="SAM" id="Phobius"/>
    </source>
</evidence>
<gene>
    <name evidence="2" type="ORF">BD410DRAFT_724799</name>
</gene>
<dbReference type="STRING" id="50990.A0A4Y7Q173"/>
<dbReference type="VEuPathDB" id="FungiDB:BD410DRAFT_724799"/>
<keyword evidence="1" id="KW-1133">Transmembrane helix</keyword>
<feature type="transmembrane region" description="Helical" evidence="1">
    <location>
        <begin position="273"/>
        <end position="293"/>
    </location>
</feature>
<keyword evidence="1" id="KW-0812">Transmembrane</keyword>
<evidence type="ECO:0000313" key="2">
    <source>
        <dbReference type="EMBL" id="TDL21056.1"/>
    </source>
</evidence>
<protein>
    <submittedName>
        <fullName evidence="2">Uncharacterized protein</fullName>
    </submittedName>
</protein>
<name>A0A4Y7Q173_9AGAM</name>
<sequence length="315" mass="33031">MGSSGRGNPGHSGGTVPAAFKNSPAYHSFPFGAGSGIKGDAIPYSKGGGKRFTLSSQTPFSGREAGGGTRDEIYGSRTYGSGYPYGVTGNYIGGRPFPFIFYPIAISPYNNYYGANEIYVLNDTQRIGGALSSVIIQPTNASISITANTYRLIGDNSSVTAVYNAILASSPPCGITNSSITPFKTTVNTTAPTPEQVVQYYRASSFALSLDTYNNNGSSLANMPTNSTSTSALLSDTPLPTDIDSAFLSCLNATIGESAPLVNPPHGLSGRTIAGAVVGSVVGFAVLLLLYRICCAGGSERKEEFKMRDRTRQWP</sequence>
<dbReference type="EMBL" id="ML170183">
    <property type="protein sequence ID" value="TDL21056.1"/>
    <property type="molecule type" value="Genomic_DNA"/>
</dbReference>
<accession>A0A4Y7Q173</accession>
<dbReference type="Proteomes" id="UP000294933">
    <property type="component" value="Unassembled WGS sequence"/>
</dbReference>
<organism evidence="2 3">
    <name type="scientific">Rickenella mellea</name>
    <dbReference type="NCBI Taxonomy" id="50990"/>
    <lineage>
        <taxon>Eukaryota</taxon>
        <taxon>Fungi</taxon>
        <taxon>Dikarya</taxon>
        <taxon>Basidiomycota</taxon>
        <taxon>Agaricomycotina</taxon>
        <taxon>Agaricomycetes</taxon>
        <taxon>Hymenochaetales</taxon>
        <taxon>Rickenellaceae</taxon>
        <taxon>Rickenella</taxon>
    </lineage>
</organism>
<reference evidence="2 3" key="1">
    <citation type="submission" date="2018-06" db="EMBL/GenBank/DDBJ databases">
        <title>A transcriptomic atlas of mushroom development highlights an independent origin of complex multicellularity.</title>
        <authorList>
            <consortium name="DOE Joint Genome Institute"/>
            <person name="Krizsan K."/>
            <person name="Almasi E."/>
            <person name="Merenyi Z."/>
            <person name="Sahu N."/>
            <person name="Viragh M."/>
            <person name="Koszo T."/>
            <person name="Mondo S."/>
            <person name="Kiss B."/>
            <person name="Balint B."/>
            <person name="Kues U."/>
            <person name="Barry K."/>
            <person name="Hegedus J.C."/>
            <person name="Henrissat B."/>
            <person name="Johnson J."/>
            <person name="Lipzen A."/>
            <person name="Ohm R."/>
            <person name="Nagy I."/>
            <person name="Pangilinan J."/>
            <person name="Yan J."/>
            <person name="Xiong Y."/>
            <person name="Grigoriev I.V."/>
            <person name="Hibbett D.S."/>
            <person name="Nagy L.G."/>
        </authorList>
    </citation>
    <scope>NUCLEOTIDE SEQUENCE [LARGE SCALE GENOMIC DNA]</scope>
    <source>
        <strain evidence="2 3">SZMC22713</strain>
    </source>
</reference>
<dbReference type="AlphaFoldDB" id="A0A4Y7Q173"/>